<dbReference type="GO" id="GO:0005925">
    <property type="term" value="C:focal adhesion"/>
    <property type="evidence" value="ECO:0007669"/>
    <property type="project" value="TreeGrafter"/>
</dbReference>
<comment type="subcellular location">
    <subcellularLocation>
        <location evidence="1">Cell membrane</location>
        <topology evidence="1">Peripheral membrane protein</topology>
    </subcellularLocation>
    <subcellularLocation>
        <location evidence="2">Golgi apparatus membrane</location>
        <topology evidence="2">Peripheral membrane protein</topology>
    </subcellularLocation>
    <subcellularLocation>
        <location evidence="3">Membrane</location>
        <location evidence="3">Caveola</location>
        <topology evidence="3">Peripheral membrane protein</topology>
    </subcellularLocation>
</comment>
<protein>
    <submittedName>
        <fullName evidence="9">Caveolin 1</fullName>
    </submittedName>
</protein>
<keyword evidence="6" id="KW-0333">Golgi apparatus</keyword>
<dbReference type="GO" id="GO:0031410">
    <property type="term" value="C:cytoplasmic vesicle"/>
    <property type="evidence" value="ECO:0007669"/>
    <property type="project" value="TreeGrafter"/>
</dbReference>
<feature type="transmembrane region" description="Helical" evidence="8">
    <location>
        <begin position="214"/>
        <end position="236"/>
    </location>
</feature>
<dbReference type="GeneTree" id="ENSGT00950000183006"/>
<keyword evidence="5" id="KW-1003">Cell membrane</keyword>
<comment type="similarity">
    <text evidence="4">Belongs to the caveolin family.</text>
</comment>
<dbReference type="OrthoDB" id="5917823at2759"/>
<evidence type="ECO:0000256" key="7">
    <source>
        <dbReference type="ARBA" id="ARBA00023136"/>
    </source>
</evidence>
<organism evidence="9 10">
    <name type="scientific">Leptobrachium leishanense</name>
    <name type="common">Leishan spiny toad</name>
    <dbReference type="NCBI Taxonomy" id="445787"/>
    <lineage>
        <taxon>Eukaryota</taxon>
        <taxon>Metazoa</taxon>
        <taxon>Chordata</taxon>
        <taxon>Craniata</taxon>
        <taxon>Vertebrata</taxon>
        <taxon>Euteleostomi</taxon>
        <taxon>Amphibia</taxon>
        <taxon>Batrachia</taxon>
        <taxon>Anura</taxon>
        <taxon>Pelobatoidea</taxon>
        <taxon>Megophryidae</taxon>
        <taxon>Leptobrachium</taxon>
    </lineage>
</organism>
<dbReference type="Ensembl" id="ENSLLET00000011888.1">
    <property type="protein sequence ID" value="ENSLLEP00000011429.1"/>
    <property type="gene ID" value="ENSLLEG00000007292.1"/>
</dbReference>
<dbReference type="GO" id="GO:0070836">
    <property type="term" value="P:caveola assembly"/>
    <property type="evidence" value="ECO:0007669"/>
    <property type="project" value="InterPro"/>
</dbReference>
<reference evidence="9" key="2">
    <citation type="submission" date="2025-09" db="UniProtKB">
        <authorList>
            <consortium name="Ensembl"/>
        </authorList>
    </citation>
    <scope>IDENTIFICATION</scope>
</reference>
<keyword evidence="8" id="KW-1133">Transmembrane helix</keyword>
<proteinExistence type="inferred from homology"/>
<evidence type="ECO:0000313" key="9">
    <source>
        <dbReference type="Ensembl" id="ENSLLEP00000011429.1"/>
    </source>
</evidence>
<evidence type="ECO:0000256" key="6">
    <source>
        <dbReference type="ARBA" id="ARBA00023034"/>
    </source>
</evidence>
<dbReference type="PANTHER" id="PTHR10844">
    <property type="entry name" value="CAVEOLIN"/>
    <property type="match status" value="1"/>
</dbReference>
<evidence type="ECO:0000313" key="10">
    <source>
        <dbReference type="Proteomes" id="UP000694569"/>
    </source>
</evidence>
<dbReference type="GO" id="GO:0000139">
    <property type="term" value="C:Golgi membrane"/>
    <property type="evidence" value="ECO:0007669"/>
    <property type="project" value="UniProtKB-SubCell"/>
</dbReference>
<dbReference type="Proteomes" id="UP000694569">
    <property type="component" value="Unplaced"/>
</dbReference>
<dbReference type="GO" id="GO:0001937">
    <property type="term" value="P:negative regulation of endothelial cell proliferation"/>
    <property type="evidence" value="ECO:0007669"/>
    <property type="project" value="TreeGrafter"/>
</dbReference>
<evidence type="ECO:0000256" key="3">
    <source>
        <dbReference type="ARBA" id="ARBA00004543"/>
    </source>
</evidence>
<dbReference type="GO" id="GO:0044325">
    <property type="term" value="F:transmembrane transporter binding"/>
    <property type="evidence" value="ECO:0007669"/>
    <property type="project" value="TreeGrafter"/>
</dbReference>
<evidence type="ECO:0000256" key="5">
    <source>
        <dbReference type="ARBA" id="ARBA00022475"/>
    </source>
</evidence>
<keyword evidence="10" id="KW-1185">Reference proteome</keyword>
<sequence>MESMYPASGAFWLDEKFVTQSALFLADDPCALRISLSGVRLSSKPKPSRTNIGVWPEIILLTQPPPSPPFPCCAFALHNTVYSPLRSLKSYLPEKLNLSSWQVKDSMSGGKYIDDQGVLYTTPIIRDQGNIYKPNNKSMADHYLMEQAERDAHTKEIDLVNRDPKHLHDDVVKIDFLDVIAEPEGTHSFDGVWKASFTTFTVTKYWFYRLLSTIFGLPLSLVWGISFAILSFLHIWVVEPFIRIYSIEIQFFSRVYAICVHAFFDPLFEAMGKVFSFVRITVRKEV</sequence>
<dbReference type="GO" id="GO:0042383">
    <property type="term" value="C:sarcolemma"/>
    <property type="evidence" value="ECO:0007669"/>
    <property type="project" value="TreeGrafter"/>
</dbReference>
<dbReference type="GO" id="GO:0051480">
    <property type="term" value="P:regulation of cytosolic calcium ion concentration"/>
    <property type="evidence" value="ECO:0007669"/>
    <property type="project" value="TreeGrafter"/>
</dbReference>
<gene>
    <name evidence="9" type="primary">CAV1</name>
</gene>
<dbReference type="GO" id="GO:0048471">
    <property type="term" value="C:perinuclear region of cytoplasm"/>
    <property type="evidence" value="ECO:0007669"/>
    <property type="project" value="TreeGrafter"/>
</dbReference>
<name>A0A8C5MDG2_9ANUR</name>
<evidence type="ECO:0000256" key="4">
    <source>
        <dbReference type="ARBA" id="ARBA00010988"/>
    </source>
</evidence>
<keyword evidence="7 8" id="KW-0472">Membrane</keyword>
<dbReference type="GO" id="GO:0030154">
    <property type="term" value="P:cell differentiation"/>
    <property type="evidence" value="ECO:0007669"/>
    <property type="project" value="TreeGrafter"/>
</dbReference>
<dbReference type="GO" id="GO:0005901">
    <property type="term" value="C:caveola"/>
    <property type="evidence" value="ECO:0007669"/>
    <property type="project" value="UniProtKB-SubCell"/>
</dbReference>
<dbReference type="PANTHER" id="PTHR10844:SF18">
    <property type="entry name" value="CAVEOLIN-1"/>
    <property type="match status" value="1"/>
</dbReference>
<dbReference type="Pfam" id="PF01146">
    <property type="entry name" value="Caveolin"/>
    <property type="match status" value="1"/>
</dbReference>
<accession>A0A8C5MDG2</accession>
<evidence type="ECO:0000256" key="8">
    <source>
        <dbReference type="SAM" id="Phobius"/>
    </source>
</evidence>
<evidence type="ECO:0000256" key="2">
    <source>
        <dbReference type="ARBA" id="ARBA00004395"/>
    </source>
</evidence>
<keyword evidence="8" id="KW-0812">Transmembrane</keyword>
<dbReference type="InterPro" id="IPR001612">
    <property type="entry name" value="Caveolin"/>
</dbReference>
<dbReference type="GO" id="GO:0019901">
    <property type="term" value="F:protein kinase binding"/>
    <property type="evidence" value="ECO:0007669"/>
    <property type="project" value="TreeGrafter"/>
</dbReference>
<reference evidence="9" key="1">
    <citation type="submission" date="2025-08" db="UniProtKB">
        <authorList>
            <consortium name="Ensembl"/>
        </authorList>
    </citation>
    <scope>IDENTIFICATION</scope>
</reference>
<dbReference type="AlphaFoldDB" id="A0A8C5MDG2"/>
<evidence type="ECO:0000256" key="1">
    <source>
        <dbReference type="ARBA" id="ARBA00004202"/>
    </source>
</evidence>
<dbReference type="GO" id="GO:0060090">
    <property type="term" value="F:molecular adaptor activity"/>
    <property type="evidence" value="ECO:0007669"/>
    <property type="project" value="TreeGrafter"/>
</dbReference>